<keyword evidence="4 8" id="KW-0812">Transmembrane</keyword>
<feature type="region of interest" description="Disordered" evidence="7">
    <location>
        <begin position="346"/>
        <end position="375"/>
    </location>
</feature>
<gene>
    <name evidence="10" type="ORF">CE91St30_07120</name>
</gene>
<dbReference type="InterPro" id="IPR002656">
    <property type="entry name" value="Acyl_transf_3_dom"/>
</dbReference>
<evidence type="ECO:0000256" key="2">
    <source>
        <dbReference type="ARBA" id="ARBA00007400"/>
    </source>
</evidence>
<keyword evidence="5 8" id="KW-1133">Transmembrane helix</keyword>
<feature type="transmembrane region" description="Helical" evidence="8">
    <location>
        <begin position="83"/>
        <end position="101"/>
    </location>
</feature>
<dbReference type="Proteomes" id="UP001320544">
    <property type="component" value="Chromosome"/>
</dbReference>
<dbReference type="PANTHER" id="PTHR40074:SF2">
    <property type="entry name" value="O-ACETYLTRANSFERASE WECH"/>
    <property type="match status" value="1"/>
</dbReference>
<evidence type="ECO:0000256" key="7">
    <source>
        <dbReference type="SAM" id="MobiDB-lite"/>
    </source>
</evidence>
<comment type="subcellular location">
    <subcellularLocation>
        <location evidence="1">Cell membrane</location>
        <topology evidence="1">Multi-pass membrane protein</topology>
    </subcellularLocation>
</comment>
<accession>A0ABM7WGP0</accession>
<feature type="transmembrane region" description="Helical" evidence="8">
    <location>
        <begin position="44"/>
        <end position="62"/>
    </location>
</feature>
<feature type="transmembrane region" description="Helical" evidence="8">
    <location>
        <begin position="12"/>
        <end position="32"/>
    </location>
</feature>
<keyword evidence="11" id="KW-1185">Reference proteome</keyword>
<proteinExistence type="inferred from homology"/>
<name>A0ABM7WGP0_9ACTN</name>
<comment type="similarity">
    <text evidence="2">Belongs to the acyltransferase 3 family.</text>
</comment>
<sequence length="375" mass="40870">MPERRAYPAIDLFRMVAAFLVVAIHVAPFASIDPAVDDVVTYSFGRIAVPFFLATTGFFVLARHRAGSILASRSFRSQLKKLCILYAIATLLYLPVTVYAGNLPDSPFAAFQAIVFEGTFYHLWYFPAAILGCVLVAFLLDRFGTGISLAIAAALYLIGILGDSYYGFACQIDALRGFYDAVFAVSPHTRNGVFFAPLFLLIGVVASKRSSDGSNADIQRMGLLVSAVLLAAEGSFVHGFGLDRHDSMYFMLVPATYFPIVVLARMRLSLNASWARDLSLWIYILHPLCIILVRGIAKACGLTDIITGNSLVFFGAVCLASLAVSLAAVGAKNAWRKRGCRRSNQKRLLPATEAPNKGRSRKAPHDGDKTRKQVP</sequence>
<feature type="transmembrane region" description="Helical" evidence="8">
    <location>
        <begin position="278"/>
        <end position="297"/>
    </location>
</feature>
<dbReference type="EMBL" id="AP025564">
    <property type="protein sequence ID" value="BDE95379.1"/>
    <property type="molecule type" value="Genomic_DNA"/>
</dbReference>
<protein>
    <recommendedName>
        <fullName evidence="9">Acyltransferase 3 domain-containing protein</fullName>
    </recommendedName>
</protein>
<feature type="transmembrane region" description="Helical" evidence="8">
    <location>
        <begin position="147"/>
        <end position="168"/>
    </location>
</feature>
<evidence type="ECO:0000256" key="5">
    <source>
        <dbReference type="ARBA" id="ARBA00022989"/>
    </source>
</evidence>
<feature type="transmembrane region" description="Helical" evidence="8">
    <location>
        <begin position="218"/>
        <end position="241"/>
    </location>
</feature>
<feature type="transmembrane region" description="Helical" evidence="8">
    <location>
        <begin position="121"/>
        <end position="140"/>
    </location>
</feature>
<organism evidence="10 11">
    <name type="scientific">Raoultibacter timonensis</name>
    <dbReference type="NCBI Taxonomy" id="1907662"/>
    <lineage>
        <taxon>Bacteria</taxon>
        <taxon>Bacillati</taxon>
        <taxon>Actinomycetota</taxon>
        <taxon>Coriobacteriia</taxon>
        <taxon>Eggerthellales</taxon>
        <taxon>Eggerthellaceae</taxon>
        <taxon>Raoultibacter</taxon>
    </lineage>
</organism>
<dbReference type="PANTHER" id="PTHR40074">
    <property type="entry name" value="O-ACETYLTRANSFERASE WECH"/>
    <property type="match status" value="1"/>
</dbReference>
<keyword evidence="3" id="KW-1003">Cell membrane</keyword>
<evidence type="ECO:0000313" key="11">
    <source>
        <dbReference type="Proteomes" id="UP001320544"/>
    </source>
</evidence>
<feature type="transmembrane region" description="Helical" evidence="8">
    <location>
        <begin position="247"/>
        <end position="266"/>
    </location>
</feature>
<evidence type="ECO:0000256" key="4">
    <source>
        <dbReference type="ARBA" id="ARBA00022692"/>
    </source>
</evidence>
<reference evidence="10 11" key="1">
    <citation type="submission" date="2022-01" db="EMBL/GenBank/DDBJ databases">
        <title>Novel bile acid biosynthetic pathways are enriched in the microbiome of centenarians.</title>
        <authorList>
            <person name="Sato Y."/>
            <person name="Atarashi K."/>
            <person name="Plichta R.D."/>
            <person name="Arai Y."/>
            <person name="Sasajima S."/>
            <person name="Kearney M.S."/>
            <person name="Suda W."/>
            <person name="Takeshita K."/>
            <person name="Sasaki T."/>
            <person name="Okamoto S."/>
            <person name="Skelly N.A."/>
            <person name="Okamura Y."/>
            <person name="Vlamakis H."/>
            <person name="Li Y."/>
            <person name="Tanoue T."/>
            <person name="Takei H."/>
            <person name="Nittono H."/>
            <person name="Narushima S."/>
            <person name="Irie J."/>
            <person name="Itoh H."/>
            <person name="Moriya K."/>
            <person name="Sugiura Y."/>
            <person name="Suematsu M."/>
            <person name="Moritoki N."/>
            <person name="Shibata S."/>
            <person name="Littman R.D."/>
            <person name="Fischbach A.M."/>
            <person name="Uwamino Y."/>
            <person name="Inoue T."/>
            <person name="Honda A."/>
            <person name="Hattori M."/>
            <person name="Murai T."/>
            <person name="Xavier J.R."/>
            <person name="Hirose N."/>
            <person name="Honda K."/>
        </authorList>
    </citation>
    <scope>NUCLEOTIDE SEQUENCE [LARGE SCALE GENOMIC DNA]</scope>
    <source>
        <strain evidence="10 11">CE91-St30</strain>
    </source>
</reference>
<dbReference type="Pfam" id="PF01757">
    <property type="entry name" value="Acyl_transf_3"/>
    <property type="match status" value="1"/>
</dbReference>
<evidence type="ECO:0000256" key="6">
    <source>
        <dbReference type="ARBA" id="ARBA00023136"/>
    </source>
</evidence>
<evidence type="ECO:0000256" key="1">
    <source>
        <dbReference type="ARBA" id="ARBA00004651"/>
    </source>
</evidence>
<evidence type="ECO:0000259" key="9">
    <source>
        <dbReference type="Pfam" id="PF01757"/>
    </source>
</evidence>
<keyword evidence="6 8" id="KW-0472">Membrane</keyword>
<evidence type="ECO:0000313" key="10">
    <source>
        <dbReference type="EMBL" id="BDE95379.1"/>
    </source>
</evidence>
<evidence type="ECO:0000256" key="8">
    <source>
        <dbReference type="SAM" id="Phobius"/>
    </source>
</evidence>
<feature type="compositionally biased region" description="Basic and acidic residues" evidence="7">
    <location>
        <begin position="363"/>
        <end position="375"/>
    </location>
</feature>
<feature type="transmembrane region" description="Helical" evidence="8">
    <location>
        <begin position="188"/>
        <end position="206"/>
    </location>
</feature>
<feature type="transmembrane region" description="Helical" evidence="8">
    <location>
        <begin position="309"/>
        <end position="331"/>
    </location>
</feature>
<evidence type="ECO:0000256" key="3">
    <source>
        <dbReference type="ARBA" id="ARBA00022475"/>
    </source>
</evidence>
<dbReference type="RefSeq" id="WP_244411773.1">
    <property type="nucleotide sequence ID" value="NZ_AP025564.1"/>
</dbReference>
<feature type="domain" description="Acyltransferase 3" evidence="9">
    <location>
        <begin position="8"/>
        <end position="328"/>
    </location>
</feature>